<organism evidence="1">
    <name type="scientific">Sinorhizobium medicae</name>
    <dbReference type="NCBI Taxonomy" id="110321"/>
    <lineage>
        <taxon>Bacteria</taxon>
        <taxon>Pseudomonadati</taxon>
        <taxon>Pseudomonadota</taxon>
        <taxon>Alphaproteobacteria</taxon>
        <taxon>Hyphomicrobiales</taxon>
        <taxon>Rhizobiaceae</taxon>
        <taxon>Sinorhizobium/Ensifer group</taxon>
        <taxon>Sinorhizobium</taxon>
    </lineage>
</organism>
<gene>
    <name evidence="1" type="ORF">GHJ91_31520</name>
</gene>
<dbReference type="RefSeq" id="WP_153414250.1">
    <property type="nucleotide sequence ID" value="NZ_WISB01000205.1"/>
</dbReference>
<accession>A0A6G1WUM3</accession>
<sequence length="105" mass="11657">MTDKFKIVDMKNADGNWTVKFNSVFTSSGFGAPSVHVDPEIFIPEQGIHERSLEEVVKEAHKLVANDLHYLFKVAVASIPGVDWETVKSLTISEILSELGVDEAR</sequence>
<dbReference type="AlphaFoldDB" id="A0A6G1WUM3"/>
<comment type="caution">
    <text evidence="1">The sequence shown here is derived from an EMBL/GenBank/DDBJ whole genome shotgun (WGS) entry which is preliminary data.</text>
</comment>
<name>A0A6G1WUM3_9HYPH</name>
<protein>
    <submittedName>
        <fullName evidence="1">Uncharacterized protein</fullName>
    </submittedName>
</protein>
<dbReference type="EMBL" id="WISB01000205">
    <property type="protein sequence ID" value="MQW73460.1"/>
    <property type="molecule type" value="Genomic_DNA"/>
</dbReference>
<evidence type="ECO:0000313" key="1">
    <source>
        <dbReference type="EMBL" id="MQW73460.1"/>
    </source>
</evidence>
<reference evidence="1" key="1">
    <citation type="journal article" date="2013" name="Genome Biol.">
        <title>Comparative genomics of the core and accessory genomes of 48 Sinorhizobium strains comprising five genospecies.</title>
        <authorList>
            <person name="Sugawara M."/>
            <person name="Epstein B."/>
            <person name="Badgley B.D."/>
            <person name="Unno T."/>
            <person name="Xu L."/>
            <person name="Reese J."/>
            <person name="Gyaneshwar P."/>
            <person name="Denny R."/>
            <person name="Mudge J."/>
            <person name="Bharti A.K."/>
            <person name="Farmer A.D."/>
            <person name="May G.D."/>
            <person name="Woodward J.E."/>
            <person name="Medigue C."/>
            <person name="Vallenet D."/>
            <person name="Lajus A."/>
            <person name="Rouy Z."/>
            <person name="Martinez-Vaz B."/>
            <person name="Tiffin P."/>
            <person name="Young N.D."/>
            <person name="Sadowsky M.J."/>
        </authorList>
    </citation>
    <scope>NUCLEOTIDE SEQUENCE</scope>
    <source>
        <strain evidence="1">M1</strain>
    </source>
</reference>
<proteinExistence type="predicted"/>